<accession>B9XSW6</accession>
<dbReference type="SUPFAM" id="SSF53474">
    <property type="entry name" value="alpha/beta-Hydrolases"/>
    <property type="match status" value="1"/>
</dbReference>
<evidence type="ECO:0000259" key="1">
    <source>
        <dbReference type="Pfam" id="PF00561"/>
    </source>
</evidence>
<dbReference type="InterPro" id="IPR050266">
    <property type="entry name" value="AB_hydrolase_sf"/>
</dbReference>
<organism evidence="2 3">
    <name type="scientific">Pedosphaera parvula (strain Ellin514)</name>
    <dbReference type="NCBI Taxonomy" id="320771"/>
    <lineage>
        <taxon>Bacteria</taxon>
        <taxon>Pseudomonadati</taxon>
        <taxon>Verrucomicrobiota</taxon>
        <taxon>Pedosphaerae</taxon>
        <taxon>Pedosphaerales</taxon>
        <taxon>Pedosphaeraceae</taxon>
        <taxon>Pedosphaera</taxon>
    </lineage>
</organism>
<reference evidence="2 3" key="1">
    <citation type="journal article" date="2011" name="J. Bacteriol.">
        <title>Genome sequence of 'Pedosphaera parvula' Ellin514, an aerobic Verrucomicrobial isolate from pasture soil.</title>
        <authorList>
            <person name="Kant R."/>
            <person name="van Passel M.W."/>
            <person name="Sangwan P."/>
            <person name="Palva A."/>
            <person name="Lucas S."/>
            <person name="Copeland A."/>
            <person name="Lapidus A."/>
            <person name="Glavina Del Rio T."/>
            <person name="Dalin E."/>
            <person name="Tice H."/>
            <person name="Bruce D."/>
            <person name="Goodwin L."/>
            <person name="Pitluck S."/>
            <person name="Chertkov O."/>
            <person name="Larimer F.W."/>
            <person name="Land M.L."/>
            <person name="Hauser L."/>
            <person name="Brettin T.S."/>
            <person name="Detter J.C."/>
            <person name="Han S."/>
            <person name="de Vos W.M."/>
            <person name="Janssen P.H."/>
            <person name="Smidt H."/>
        </authorList>
    </citation>
    <scope>NUCLEOTIDE SEQUENCE [LARGE SCALE GENOMIC DNA]</scope>
    <source>
        <strain evidence="2 3">Ellin514</strain>
    </source>
</reference>
<dbReference type="OrthoDB" id="59888at2"/>
<dbReference type="Proteomes" id="UP000003688">
    <property type="component" value="Unassembled WGS sequence"/>
</dbReference>
<name>B9XSW6_PEDPL</name>
<dbReference type="AlphaFoldDB" id="B9XSW6"/>
<dbReference type="RefSeq" id="WP_007418899.1">
    <property type="nucleotide sequence ID" value="NZ_ABOX02000088.1"/>
</dbReference>
<dbReference type="InterPro" id="IPR029058">
    <property type="entry name" value="AB_hydrolase_fold"/>
</dbReference>
<keyword evidence="3" id="KW-1185">Reference proteome</keyword>
<sequence precursor="true">MNRLLAVPATVLSCLAIFLATDPGRKGRKVFQNIDAGGHELCMHLSGHGSPTVVFESGGMGASGGPLEAWILVQPEVSKFTSTVAYDRAGIGRSKPGPEPRDARQIARELHIALRNAHVEPPYVLVGHSFGGPLNRVFAGMYPEEVVGMVLVDPTQEEFINWNQEQSPNRGGMPDPLWKEMQATLTQAHESQMPPGIPIILITAMGPRVLPSFVTEEQKKELKTFRPMWLKFHQEWVDKLPNAQHIITEKSGHVVPFEEPELVVSAIRQVVEQARHRPQPGVESKRLEE</sequence>
<evidence type="ECO:0000313" key="3">
    <source>
        <dbReference type="Proteomes" id="UP000003688"/>
    </source>
</evidence>
<protein>
    <recommendedName>
        <fullName evidence="1">AB hydrolase-1 domain-containing protein</fullName>
    </recommendedName>
</protein>
<dbReference type="PANTHER" id="PTHR43798:SF33">
    <property type="entry name" value="HYDROLASE, PUTATIVE (AFU_ORTHOLOGUE AFUA_2G14860)-RELATED"/>
    <property type="match status" value="1"/>
</dbReference>
<feature type="domain" description="AB hydrolase-1" evidence="1">
    <location>
        <begin position="51"/>
        <end position="175"/>
    </location>
</feature>
<dbReference type="STRING" id="320771.Cflav_PD0110"/>
<dbReference type="InterPro" id="IPR000073">
    <property type="entry name" value="AB_hydrolase_1"/>
</dbReference>
<dbReference type="PANTHER" id="PTHR43798">
    <property type="entry name" value="MONOACYLGLYCEROL LIPASE"/>
    <property type="match status" value="1"/>
</dbReference>
<dbReference type="EMBL" id="ABOX02000088">
    <property type="protein sequence ID" value="EEF57075.1"/>
    <property type="molecule type" value="Genomic_DNA"/>
</dbReference>
<comment type="caution">
    <text evidence="2">The sequence shown here is derived from an EMBL/GenBank/DDBJ whole genome shotgun (WGS) entry which is preliminary data.</text>
</comment>
<evidence type="ECO:0000313" key="2">
    <source>
        <dbReference type="EMBL" id="EEF57075.1"/>
    </source>
</evidence>
<proteinExistence type="predicted"/>
<dbReference type="Gene3D" id="3.40.50.1820">
    <property type="entry name" value="alpha/beta hydrolase"/>
    <property type="match status" value="2"/>
</dbReference>
<dbReference type="GO" id="GO:0016020">
    <property type="term" value="C:membrane"/>
    <property type="evidence" value="ECO:0007669"/>
    <property type="project" value="TreeGrafter"/>
</dbReference>
<gene>
    <name evidence="2" type="ORF">Cflav_PD0110</name>
</gene>
<dbReference type="Pfam" id="PF00561">
    <property type="entry name" value="Abhydrolase_1"/>
    <property type="match status" value="1"/>
</dbReference>